<keyword evidence="9" id="KW-0812">Transmembrane</keyword>
<dbReference type="RefSeq" id="WP_180544619.1">
    <property type="nucleotide sequence ID" value="NZ_JACCJZ010000013.1"/>
</dbReference>
<feature type="domain" description="Histidine kinase" evidence="10">
    <location>
        <begin position="236"/>
        <end position="445"/>
    </location>
</feature>
<evidence type="ECO:0000256" key="5">
    <source>
        <dbReference type="ARBA" id="ARBA00022741"/>
    </source>
</evidence>
<dbReference type="GO" id="GO:0005524">
    <property type="term" value="F:ATP binding"/>
    <property type="evidence" value="ECO:0007669"/>
    <property type="project" value="UniProtKB-KW"/>
</dbReference>
<name>A0A7Z0QRF6_9GAMM</name>
<dbReference type="InterPro" id="IPR005467">
    <property type="entry name" value="His_kinase_dom"/>
</dbReference>
<evidence type="ECO:0000259" key="10">
    <source>
        <dbReference type="PROSITE" id="PS50109"/>
    </source>
</evidence>
<accession>A0A7Z0QRF6</accession>
<dbReference type="EMBL" id="JACCJZ010000013">
    <property type="protein sequence ID" value="NYZ62400.1"/>
    <property type="molecule type" value="Genomic_DNA"/>
</dbReference>
<feature type="transmembrane region" description="Helical" evidence="9">
    <location>
        <begin position="131"/>
        <end position="149"/>
    </location>
</feature>
<comment type="caution">
    <text evidence="11">The sequence shown here is derived from an EMBL/GenBank/DDBJ whole genome shotgun (WGS) entry which is preliminary data.</text>
</comment>
<feature type="transmembrane region" description="Helical" evidence="9">
    <location>
        <begin position="28"/>
        <end position="46"/>
    </location>
</feature>
<keyword evidence="9" id="KW-1133">Transmembrane helix</keyword>
<gene>
    <name evidence="11" type="ORF">H0E82_06440</name>
</gene>
<dbReference type="InterPro" id="IPR036097">
    <property type="entry name" value="HisK_dim/P_sf"/>
</dbReference>
<comment type="catalytic activity">
    <reaction evidence="1">
        <text>ATP + protein L-histidine = ADP + protein N-phospho-L-histidine.</text>
        <dbReference type="EC" id="2.7.13.3"/>
    </reaction>
</comment>
<dbReference type="Proteomes" id="UP000589896">
    <property type="component" value="Unassembled WGS sequence"/>
</dbReference>
<evidence type="ECO:0000313" key="11">
    <source>
        <dbReference type="EMBL" id="NYZ62400.1"/>
    </source>
</evidence>
<evidence type="ECO:0000256" key="2">
    <source>
        <dbReference type="ARBA" id="ARBA00012438"/>
    </source>
</evidence>
<dbReference type="SMART" id="SM00388">
    <property type="entry name" value="HisKA"/>
    <property type="match status" value="1"/>
</dbReference>
<reference evidence="11 12" key="1">
    <citation type="submission" date="2020-07" db="EMBL/GenBank/DDBJ databases">
        <title>isolation of Luteimonas sp. SJ-16.</title>
        <authorList>
            <person name="Huang X.-X."/>
            <person name="Xu L."/>
            <person name="Sun J.-Q."/>
        </authorList>
    </citation>
    <scope>NUCLEOTIDE SEQUENCE [LARGE SCALE GENOMIC DNA]</scope>
    <source>
        <strain evidence="11 12">SJ-16</strain>
    </source>
</reference>
<dbReference type="InterPro" id="IPR003661">
    <property type="entry name" value="HisK_dim/P_dom"/>
</dbReference>
<feature type="transmembrane region" description="Helical" evidence="9">
    <location>
        <begin position="89"/>
        <end position="111"/>
    </location>
</feature>
<keyword evidence="6 11" id="KW-0418">Kinase</keyword>
<organism evidence="11 12">
    <name type="scientific">Luteimonas deserti</name>
    <dbReference type="NCBI Taxonomy" id="2752306"/>
    <lineage>
        <taxon>Bacteria</taxon>
        <taxon>Pseudomonadati</taxon>
        <taxon>Pseudomonadota</taxon>
        <taxon>Gammaproteobacteria</taxon>
        <taxon>Lysobacterales</taxon>
        <taxon>Lysobacteraceae</taxon>
        <taxon>Luteimonas</taxon>
    </lineage>
</organism>
<dbReference type="InterPro" id="IPR036890">
    <property type="entry name" value="HATPase_C_sf"/>
</dbReference>
<keyword evidence="12" id="KW-1185">Reference proteome</keyword>
<evidence type="ECO:0000256" key="3">
    <source>
        <dbReference type="ARBA" id="ARBA00022553"/>
    </source>
</evidence>
<dbReference type="EC" id="2.7.13.3" evidence="2"/>
<keyword evidence="7" id="KW-0067">ATP-binding</keyword>
<dbReference type="PANTHER" id="PTHR43065:SF10">
    <property type="entry name" value="PEROXIDE STRESS-ACTIVATED HISTIDINE KINASE MAK3"/>
    <property type="match status" value="1"/>
</dbReference>
<evidence type="ECO:0000256" key="7">
    <source>
        <dbReference type="ARBA" id="ARBA00022840"/>
    </source>
</evidence>
<keyword evidence="9" id="KW-0472">Membrane</keyword>
<dbReference type="PRINTS" id="PR00344">
    <property type="entry name" value="BCTRLSENSOR"/>
</dbReference>
<keyword evidence="8" id="KW-0902">Two-component regulatory system</keyword>
<keyword evidence="3" id="KW-0597">Phosphoprotein</keyword>
<dbReference type="Gene3D" id="3.30.565.10">
    <property type="entry name" value="Histidine kinase-like ATPase, C-terminal domain"/>
    <property type="match status" value="1"/>
</dbReference>
<dbReference type="SMART" id="SM00387">
    <property type="entry name" value="HATPase_c"/>
    <property type="match status" value="1"/>
</dbReference>
<dbReference type="GO" id="GO:0000155">
    <property type="term" value="F:phosphorelay sensor kinase activity"/>
    <property type="evidence" value="ECO:0007669"/>
    <property type="project" value="InterPro"/>
</dbReference>
<dbReference type="SUPFAM" id="SSF55874">
    <property type="entry name" value="ATPase domain of HSP90 chaperone/DNA topoisomerase II/histidine kinase"/>
    <property type="match status" value="1"/>
</dbReference>
<dbReference type="InterPro" id="IPR004358">
    <property type="entry name" value="Sig_transdc_His_kin-like_C"/>
</dbReference>
<evidence type="ECO:0000256" key="9">
    <source>
        <dbReference type="SAM" id="Phobius"/>
    </source>
</evidence>
<proteinExistence type="predicted"/>
<keyword evidence="5" id="KW-0547">Nucleotide-binding</keyword>
<dbReference type="SUPFAM" id="SSF47384">
    <property type="entry name" value="Homodimeric domain of signal transducing histidine kinase"/>
    <property type="match status" value="1"/>
</dbReference>
<dbReference type="InterPro" id="IPR003594">
    <property type="entry name" value="HATPase_dom"/>
</dbReference>
<dbReference type="AlphaFoldDB" id="A0A7Z0QRF6"/>
<evidence type="ECO:0000256" key="6">
    <source>
        <dbReference type="ARBA" id="ARBA00022777"/>
    </source>
</evidence>
<evidence type="ECO:0000256" key="1">
    <source>
        <dbReference type="ARBA" id="ARBA00000085"/>
    </source>
</evidence>
<feature type="transmembrane region" description="Helical" evidence="9">
    <location>
        <begin position="58"/>
        <end position="77"/>
    </location>
</feature>
<evidence type="ECO:0000256" key="4">
    <source>
        <dbReference type="ARBA" id="ARBA00022679"/>
    </source>
</evidence>
<dbReference type="Pfam" id="PF02518">
    <property type="entry name" value="HATPase_c"/>
    <property type="match status" value="1"/>
</dbReference>
<evidence type="ECO:0000313" key="12">
    <source>
        <dbReference type="Proteomes" id="UP000589896"/>
    </source>
</evidence>
<dbReference type="PROSITE" id="PS50109">
    <property type="entry name" value="HIS_KIN"/>
    <property type="match status" value="1"/>
</dbReference>
<dbReference type="Gene3D" id="1.10.287.130">
    <property type="match status" value="1"/>
</dbReference>
<protein>
    <recommendedName>
        <fullName evidence="2">histidine kinase</fullName>
        <ecNumber evidence="2">2.7.13.3</ecNumber>
    </recommendedName>
</protein>
<evidence type="ECO:0000256" key="8">
    <source>
        <dbReference type="ARBA" id="ARBA00023012"/>
    </source>
</evidence>
<sequence length="454" mass="49187">MPSVMTRWLDVPRIQDPVDRRNAPMLQVVLGLLASIPPLLWAYRVFGSGLAWRPGETASLVTSLVISAIALWSLVLIRRGRFQWAIRQMLVVVAAMMLVSYAMAGLMSHTFEQPIQVMWLFVAGMMVGRRALWAMFAVLVAAMVLGGHSDATRTGEPLSEAMADVGVRTVMFLLITIVVDRTSSALRNSLSEATRQAVTLADTNRRLSDEIVARERAQAQLLHAQKVEAVGRMASGVAHDFNHLLTLMLGYVERGRRSRDISEIDAVLGGLEMAVRRATAITHKLLAFARNDARQLERFDAVDALREIVPMLRQTLGPRIPLELDLPDTAVPIMFDRAQFALAVLNLTANAAQAMPEGGRFSLVLGSPDADGHVRLDAVDTGHGIPDELQAQIFEPFFTTRPPGEGTGLGLAVVAGLMADAGGSLTVDSAPGQGARFSMRLPVVPAPEPERAAA</sequence>
<dbReference type="PANTHER" id="PTHR43065">
    <property type="entry name" value="SENSOR HISTIDINE KINASE"/>
    <property type="match status" value="1"/>
</dbReference>
<keyword evidence="4" id="KW-0808">Transferase</keyword>